<dbReference type="InterPro" id="IPR035906">
    <property type="entry name" value="MetI-like_sf"/>
</dbReference>
<evidence type="ECO:0000313" key="13">
    <source>
        <dbReference type="Proteomes" id="UP000186878"/>
    </source>
</evidence>
<proteinExistence type="inferred from homology"/>
<dbReference type="PROSITE" id="PS50928">
    <property type="entry name" value="ABC_TM1"/>
    <property type="match status" value="1"/>
</dbReference>
<comment type="function">
    <text evidence="10">Part of the ABC transporter complex UgpBAEC involved in sn-glycerol-3-phosphate (G3P) import. Probably responsible for the translocation of the substrate across the membrane.</text>
</comment>
<dbReference type="AlphaFoldDB" id="A0A1Q8SP82"/>
<evidence type="ECO:0000259" key="11">
    <source>
        <dbReference type="PROSITE" id="PS50928"/>
    </source>
</evidence>
<feature type="transmembrane region" description="Helical" evidence="9">
    <location>
        <begin position="12"/>
        <end position="31"/>
    </location>
</feature>
<keyword evidence="8 9" id="KW-0472">Membrane</keyword>
<comment type="subunit">
    <text evidence="2 10">The complex is composed of two ATP-binding proteins (UgpC), two transmembrane proteins (UgpA and UgpE) and a solute-binding protein (UgpB).</text>
</comment>
<feature type="transmembrane region" description="Helical" evidence="9">
    <location>
        <begin position="247"/>
        <end position="268"/>
    </location>
</feature>
<comment type="similarity">
    <text evidence="9">Belongs to the binding-protein-dependent transport system permease family.</text>
</comment>
<organism evidence="12 13">
    <name type="scientific">Salinicola socius</name>
    <dbReference type="NCBI Taxonomy" id="404433"/>
    <lineage>
        <taxon>Bacteria</taxon>
        <taxon>Pseudomonadati</taxon>
        <taxon>Pseudomonadota</taxon>
        <taxon>Gammaproteobacteria</taxon>
        <taxon>Oceanospirillales</taxon>
        <taxon>Halomonadaceae</taxon>
        <taxon>Salinicola</taxon>
    </lineage>
</organism>
<comment type="caution">
    <text evidence="12">The sequence shown here is derived from an EMBL/GenBank/DDBJ whole genome shotgun (WGS) entry which is preliminary data.</text>
</comment>
<dbReference type="GO" id="GO:0055085">
    <property type="term" value="P:transmembrane transport"/>
    <property type="evidence" value="ECO:0007669"/>
    <property type="project" value="InterPro"/>
</dbReference>
<evidence type="ECO:0000256" key="4">
    <source>
        <dbReference type="ARBA" id="ARBA00022448"/>
    </source>
</evidence>
<dbReference type="STRING" id="404433.BTW07_15450"/>
<dbReference type="CDD" id="cd06261">
    <property type="entry name" value="TM_PBP2"/>
    <property type="match status" value="1"/>
</dbReference>
<feature type="transmembrane region" description="Helical" evidence="9">
    <location>
        <begin position="112"/>
        <end position="130"/>
    </location>
</feature>
<evidence type="ECO:0000256" key="7">
    <source>
        <dbReference type="ARBA" id="ARBA00022989"/>
    </source>
</evidence>
<accession>A0A1Q8SP82</accession>
<dbReference type="GO" id="GO:0005886">
    <property type="term" value="C:plasma membrane"/>
    <property type="evidence" value="ECO:0007669"/>
    <property type="project" value="UniProtKB-SubCell"/>
</dbReference>
<evidence type="ECO:0000256" key="1">
    <source>
        <dbReference type="ARBA" id="ARBA00004651"/>
    </source>
</evidence>
<evidence type="ECO:0000256" key="3">
    <source>
        <dbReference type="ARBA" id="ARBA00020515"/>
    </source>
</evidence>
<keyword evidence="4 9" id="KW-0813">Transport</keyword>
<dbReference type="Gene3D" id="1.10.3720.10">
    <property type="entry name" value="MetI-like"/>
    <property type="match status" value="1"/>
</dbReference>
<evidence type="ECO:0000256" key="8">
    <source>
        <dbReference type="ARBA" id="ARBA00023136"/>
    </source>
</evidence>
<dbReference type="NCBIfam" id="NF008210">
    <property type="entry name" value="PRK10973.1"/>
    <property type="match status" value="1"/>
</dbReference>
<keyword evidence="5 10" id="KW-1003">Cell membrane</keyword>
<dbReference type="RefSeq" id="WP_075571074.1">
    <property type="nucleotide sequence ID" value="NZ_MSDO01000023.1"/>
</dbReference>
<feature type="domain" description="ABC transmembrane type-1" evidence="11">
    <location>
        <begin position="77"/>
        <end position="268"/>
    </location>
</feature>
<sequence>MRYDRPLLDRLTHLLLILGVIVFGLPLWLALTASTHSAGALQSGIAPLWFGGEGLANYWQLLSQPIAGLGVSALRLLANSLVMALGIAIGKIAISLLAAYAIVFFRFPCRTLCFWLIFVTLMLPVEVRIVPTYGVVARFGLIDTYAGMILPLIASATATFLLRQSFMSLPQELFEAARLDGAGPLRFLKDFVLPLSKTNLAALFVIMFLYGWNQYLWPLLAANSPEHATAVISLKNLVQSTDTLPPWQLATAMAVMTVLPPVAVIIAMQRFFVRGLTDTEK</sequence>
<dbReference type="Pfam" id="PF00528">
    <property type="entry name" value="BPD_transp_1"/>
    <property type="match status" value="1"/>
</dbReference>
<dbReference type="OrthoDB" id="369039at2"/>
<feature type="transmembrane region" description="Helical" evidence="9">
    <location>
        <begin position="81"/>
        <end position="105"/>
    </location>
</feature>
<evidence type="ECO:0000256" key="6">
    <source>
        <dbReference type="ARBA" id="ARBA00022692"/>
    </source>
</evidence>
<feature type="transmembrane region" description="Helical" evidence="9">
    <location>
        <begin position="142"/>
        <end position="162"/>
    </location>
</feature>
<reference evidence="12 13" key="1">
    <citation type="submission" date="2016-12" db="EMBL/GenBank/DDBJ databases">
        <title>Draft genome sequences of strains Salinicola socius SMB35, Salinicola sp. MH3R3-1 and Chromohalobacter sp. SMB17 from the Verkhnekamsk potash mining region of Russia.</title>
        <authorList>
            <person name="Mavrodi D.V."/>
            <person name="Olsson B.E."/>
            <person name="Korsakova E.S."/>
            <person name="Pyankova A."/>
            <person name="Mavrodi O.V."/>
            <person name="Plotnikova E.G."/>
        </authorList>
    </citation>
    <scope>NUCLEOTIDE SEQUENCE [LARGE SCALE GENOMIC DNA]</scope>
    <source>
        <strain evidence="12 13">SMB35</strain>
    </source>
</reference>
<dbReference type="InterPro" id="IPR000515">
    <property type="entry name" value="MetI-like"/>
</dbReference>
<dbReference type="EMBL" id="MSDO01000023">
    <property type="protein sequence ID" value="OLO03245.1"/>
    <property type="molecule type" value="Genomic_DNA"/>
</dbReference>
<dbReference type="PANTHER" id="PTHR43744:SF8">
    <property type="entry name" value="SN-GLYCEROL-3-PHOSPHATE TRANSPORT SYSTEM PERMEASE PROTEIN UGPE"/>
    <property type="match status" value="1"/>
</dbReference>
<protein>
    <recommendedName>
        <fullName evidence="3 10">sn-glycerol-3-phosphate transport system permease protein UgpE</fullName>
    </recommendedName>
</protein>
<feature type="transmembrane region" description="Helical" evidence="9">
    <location>
        <begin position="191"/>
        <end position="212"/>
    </location>
</feature>
<keyword evidence="7 9" id="KW-1133">Transmembrane helix</keyword>
<name>A0A1Q8SP82_9GAMM</name>
<keyword evidence="10" id="KW-0997">Cell inner membrane</keyword>
<evidence type="ECO:0000256" key="9">
    <source>
        <dbReference type="RuleBase" id="RU363032"/>
    </source>
</evidence>
<dbReference type="PANTHER" id="PTHR43744">
    <property type="entry name" value="ABC TRANSPORTER PERMEASE PROTEIN MG189-RELATED-RELATED"/>
    <property type="match status" value="1"/>
</dbReference>
<evidence type="ECO:0000256" key="2">
    <source>
        <dbReference type="ARBA" id="ARBA00011557"/>
    </source>
</evidence>
<keyword evidence="6 9" id="KW-0812">Transmembrane</keyword>
<comment type="subcellular location">
    <subcellularLocation>
        <location evidence="10">Cell inner membrane</location>
        <topology evidence="10">Multi-pass membrane protein</topology>
    </subcellularLocation>
    <subcellularLocation>
        <location evidence="1 9">Cell membrane</location>
        <topology evidence="1 9">Multi-pass membrane protein</topology>
    </subcellularLocation>
</comment>
<evidence type="ECO:0000256" key="10">
    <source>
        <dbReference type="RuleBase" id="RU363056"/>
    </source>
</evidence>
<dbReference type="Proteomes" id="UP000186878">
    <property type="component" value="Unassembled WGS sequence"/>
</dbReference>
<evidence type="ECO:0000313" key="12">
    <source>
        <dbReference type="EMBL" id="OLO03245.1"/>
    </source>
</evidence>
<gene>
    <name evidence="10" type="primary">ugpE</name>
    <name evidence="12" type="ORF">BTW07_15450</name>
</gene>
<evidence type="ECO:0000256" key="5">
    <source>
        <dbReference type="ARBA" id="ARBA00022475"/>
    </source>
</evidence>
<keyword evidence="13" id="KW-1185">Reference proteome</keyword>
<dbReference type="SUPFAM" id="SSF161098">
    <property type="entry name" value="MetI-like"/>
    <property type="match status" value="1"/>
</dbReference>